<keyword evidence="3 5" id="KW-0067">ATP-binding</keyword>
<evidence type="ECO:0000313" key="6">
    <source>
        <dbReference type="Proteomes" id="UP001476282"/>
    </source>
</evidence>
<dbReference type="Proteomes" id="UP001476282">
    <property type="component" value="Unassembled WGS sequence"/>
</dbReference>
<dbReference type="Pfam" id="PF00005">
    <property type="entry name" value="ABC_tran"/>
    <property type="match status" value="1"/>
</dbReference>
<evidence type="ECO:0000256" key="3">
    <source>
        <dbReference type="ARBA" id="ARBA00022840"/>
    </source>
</evidence>
<feature type="domain" description="ABC transporter" evidence="4">
    <location>
        <begin position="11"/>
        <end position="241"/>
    </location>
</feature>
<dbReference type="GO" id="GO:0005524">
    <property type="term" value="F:ATP binding"/>
    <property type="evidence" value="ECO:0007669"/>
    <property type="project" value="UniProtKB-KW"/>
</dbReference>
<dbReference type="PANTHER" id="PTHR42939">
    <property type="entry name" value="ABC TRANSPORTER ATP-BINDING PROTEIN ALBC-RELATED"/>
    <property type="match status" value="1"/>
</dbReference>
<accession>A0ABP9UHK5</accession>
<protein>
    <submittedName>
        <fullName evidence="5">ABC-type transporter ATP-binding protein EcsA</fullName>
    </submittedName>
</protein>
<keyword evidence="1" id="KW-0813">Transport</keyword>
<dbReference type="SMART" id="SM00382">
    <property type="entry name" value="AAA"/>
    <property type="match status" value="1"/>
</dbReference>
<evidence type="ECO:0000256" key="2">
    <source>
        <dbReference type="ARBA" id="ARBA00022741"/>
    </source>
</evidence>
<evidence type="ECO:0000256" key="1">
    <source>
        <dbReference type="ARBA" id="ARBA00022448"/>
    </source>
</evidence>
<comment type="caution">
    <text evidence="5">The sequence shown here is derived from an EMBL/GenBank/DDBJ whole genome shotgun (WGS) entry which is preliminary data.</text>
</comment>
<dbReference type="SUPFAM" id="SSF52540">
    <property type="entry name" value="P-loop containing nucleoside triphosphate hydrolases"/>
    <property type="match status" value="1"/>
</dbReference>
<dbReference type="InterPro" id="IPR003593">
    <property type="entry name" value="AAA+_ATPase"/>
</dbReference>
<dbReference type="InterPro" id="IPR003439">
    <property type="entry name" value="ABC_transporter-like_ATP-bd"/>
</dbReference>
<dbReference type="RefSeq" id="WP_353565305.1">
    <property type="nucleotide sequence ID" value="NZ_BAABRI010000002.1"/>
</dbReference>
<sequence length="244" mass="26863">MGADHETAAAVDVREVVKSFGDKPVLRGITWDIPPASICGLLGPNGAGKTTLFRLLMGILKPEAGSIHIAGLDAFDDRVPLKRLIGFVPDEPVFYNYLKGREVIELSAAMHDLDLDEMWRRIDPLVERLEMAAHLDAYAEEYSRGMKKKLGLILALLHQPSILILDEPTNGLDVTATRSFFELMREQAAAGHAVIFSTHLMDQVERLCEHVAIIHGGKIVLAGRLREILGGRTLEDVFCESTAS</sequence>
<dbReference type="CDD" id="cd03230">
    <property type="entry name" value="ABC_DR_subfamily_A"/>
    <property type="match status" value="1"/>
</dbReference>
<dbReference type="EMBL" id="BAABRI010000002">
    <property type="protein sequence ID" value="GAA5481148.1"/>
    <property type="molecule type" value="Genomic_DNA"/>
</dbReference>
<dbReference type="Gene3D" id="3.40.50.300">
    <property type="entry name" value="P-loop containing nucleotide triphosphate hydrolases"/>
    <property type="match status" value="1"/>
</dbReference>
<gene>
    <name evidence="5" type="primary">ecsA_2</name>
    <name evidence="5" type="ORF">Hsar01_00355</name>
</gene>
<evidence type="ECO:0000313" key="5">
    <source>
        <dbReference type="EMBL" id="GAA5481148.1"/>
    </source>
</evidence>
<keyword evidence="2" id="KW-0547">Nucleotide-binding</keyword>
<evidence type="ECO:0000259" key="4">
    <source>
        <dbReference type="PROSITE" id="PS50893"/>
    </source>
</evidence>
<proteinExistence type="predicted"/>
<dbReference type="InterPro" id="IPR051782">
    <property type="entry name" value="ABC_Transporter_VariousFunc"/>
</dbReference>
<dbReference type="PROSITE" id="PS50893">
    <property type="entry name" value="ABC_TRANSPORTER_2"/>
    <property type="match status" value="1"/>
</dbReference>
<reference evidence="5 6" key="1">
    <citation type="submission" date="2024-02" db="EMBL/GenBank/DDBJ databases">
        <title>Haloferula sargassicola NBRC 104335.</title>
        <authorList>
            <person name="Ichikawa N."/>
            <person name="Katano-Makiyama Y."/>
            <person name="Hidaka K."/>
        </authorList>
    </citation>
    <scope>NUCLEOTIDE SEQUENCE [LARGE SCALE GENOMIC DNA]</scope>
    <source>
        <strain evidence="5 6">NBRC 104335</strain>
    </source>
</reference>
<organism evidence="5 6">
    <name type="scientific">Haloferula sargassicola</name>
    <dbReference type="NCBI Taxonomy" id="490096"/>
    <lineage>
        <taxon>Bacteria</taxon>
        <taxon>Pseudomonadati</taxon>
        <taxon>Verrucomicrobiota</taxon>
        <taxon>Verrucomicrobiia</taxon>
        <taxon>Verrucomicrobiales</taxon>
        <taxon>Verrucomicrobiaceae</taxon>
        <taxon>Haloferula</taxon>
    </lineage>
</organism>
<dbReference type="PANTHER" id="PTHR42939:SF1">
    <property type="entry name" value="ABC TRANSPORTER ATP-BINDING PROTEIN ALBC-RELATED"/>
    <property type="match status" value="1"/>
</dbReference>
<dbReference type="InterPro" id="IPR027417">
    <property type="entry name" value="P-loop_NTPase"/>
</dbReference>
<name>A0ABP9UHK5_9BACT</name>
<keyword evidence="6" id="KW-1185">Reference proteome</keyword>